<dbReference type="PANTHER" id="PTHR43303:SF4">
    <property type="entry name" value="NADPH DEHYDROGENASE C23G7.10C-RELATED"/>
    <property type="match status" value="1"/>
</dbReference>
<dbReference type="GO" id="GO:0050661">
    <property type="term" value="F:NADP binding"/>
    <property type="evidence" value="ECO:0007669"/>
    <property type="project" value="InterPro"/>
</dbReference>
<evidence type="ECO:0000313" key="7">
    <source>
        <dbReference type="EMBL" id="SFF14429.1"/>
    </source>
</evidence>
<organism evidence="7 8">
    <name type="scientific">Paenibacillus algorifonticola</name>
    <dbReference type="NCBI Taxonomy" id="684063"/>
    <lineage>
        <taxon>Bacteria</taxon>
        <taxon>Bacillati</taxon>
        <taxon>Bacillota</taxon>
        <taxon>Bacilli</taxon>
        <taxon>Bacillales</taxon>
        <taxon>Paenibacillaceae</taxon>
        <taxon>Paenibacillus</taxon>
    </lineage>
</organism>
<proteinExistence type="predicted"/>
<name>A0A1I2GBD6_9BACL</name>
<evidence type="ECO:0000256" key="2">
    <source>
        <dbReference type="ARBA" id="ARBA00022630"/>
    </source>
</evidence>
<dbReference type="Pfam" id="PF00724">
    <property type="entry name" value="Oxidored_FMN"/>
    <property type="match status" value="1"/>
</dbReference>
<accession>A0A1I2GBD6</accession>
<dbReference type="InterPro" id="IPR044152">
    <property type="entry name" value="YqjM-like"/>
</dbReference>
<evidence type="ECO:0000259" key="6">
    <source>
        <dbReference type="Pfam" id="PF00724"/>
    </source>
</evidence>
<reference evidence="8" key="1">
    <citation type="submission" date="2016-10" db="EMBL/GenBank/DDBJ databases">
        <authorList>
            <person name="Varghese N."/>
            <person name="Submissions S."/>
        </authorList>
    </citation>
    <scope>NUCLEOTIDE SEQUENCE [LARGE SCALE GENOMIC DNA]</scope>
    <source>
        <strain evidence="8">CGMCC 1.10223</strain>
    </source>
</reference>
<evidence type="ECO:0000313" key="8">
    <source>
        <dbReference type="Proteomes" id="UP000183410"/>
    </source>
</evidence>
<evidence type="ECO:0000256" key="4">
    <source>
        <dbReference type="ARBA" id="ARBA00022857"/>
    </source>
</evidence>
<dbReference type="PANTHER" id="PTHR43303">
    <property type="entry name" value="NADPH DEHYDROGENASE C23G7.10C-RELATED"/>
    <property type="match status" value="1"/>
</dbReference>
<dbReference type="Proteomes" id="UP000183410">
    <property type="component" value="Unassembled WGS sequence"/>
</dbReference>
<dbReference type="InterPro" id="IPR013785">
    <property type="entry name" value="Aldolase_TIM"/>
</dbReference>
<keyword evidence="3" id="KW-0288">FMN</keyword>
<evidence type="ECO:0000256" key="3">
    <source>
        <dbReference type="ARBA" id="ARBA00022643"/>
    </source>
</evidence>
<keyword evidence="2" id="KW-0285">Flavoprotein</keyword>
<dbReference type="GO" id="GO:0003959">
    <property type="term" value="F:NADPH dehydrogenase activity"/>
    <property type="evidence" value="ECO:0007669"/>
    <property type="project" value="InterPro"/>
</dbReference>
<evidence type="ECO:0000256" key="5">
    <source>
        <dbReference type="ARBA" id="ARBA00023002"/>
    </source>
</evidence>
<feature type="domain" description="NADH:flavin oxidoreductase/NADH oxidase N-terminal" evidence="6">
    <location>
        <begin position="10"/>
        <end position="97"/>
    </location>
</feature>
<dbReference type="AlphaFoldDB" id="A0A1I2GBD6"/>
<keyword evidence="8" id="KW-1185">Reference proteome</keyword>
<dbReference type="GO" id="GO:0010181">
    <property type="term" value="F:FMN binding"/>
    <property type="evidence" value="ECO:0007669"/>
    <property type="project" value="InterPro"/>
</dbReference>
<evidence type="ECO:0000256" key="1">
    <source>
        <dbReference type="ARBA" id="ARBA00001917"/>
    </source>
</evidence>
<keyword evidence="4" id="KW-0521">NADP</keyword>
<dbReference type="EMBL" id="FONN01000015">
    <property type="protein sequence ID" value="SFF14429.1"/>
    <property type="molecule type" value="Genomic_DNA"/>
</dbReference>
<comment type="cofactor">
    <cofactor evidence="1">
        <name>FMN</name>
        <dbReference type="ChEBI" id="CHEBI:58210"/>
    </cofactor>
</comment>
<sequence length="121" mass="12956">MVYIYYASLMREQGVDLIDVSSGGITSEKPDVFPGYQVPLADQIRSGAGGIATAAVGLITTGQQAEDILQKGSADLIAIGRELLRDPFWPRTAAEQLGVTIEEPASYKGHWFNSAQLTAVN</sequence>
<keyword evidence="5" id="KW-0560">Oxidoreductase</keyword>
<dbReference type="Gene3D" id="3.20.20.70">
    <property type="entry name" value="Aldolase class I"/>
    <property type="match status" value="1"/>
</dbReference>
<dbReference type="InterPro" id="IPR001155">
    <property type="entry name" value="OxRdtase_FMN_N"/>
</dbReference>
<gene>
    <name evidence="7" type="ORF">SAMN04487969_11572</name>
</gene>
<protein>
    <submittedName>
        <fullName evidence="7">NADH:flavin oxidoreductase / NADH oxidase family protein</fullName>
    </submittedName>
</protein>
<dbReference type="SUPFAM" id="SSF51395">
    <property type="entry name" value="FMN-linked oxidoreductases"/>
    <property type="match status" value="1"/>
</dbReference>